<dbReference type="Pfam" id="PF13499">
    <property type="entry name" value="EF-hand_7"/>
    <property type="match status" value="1"/>
</dbReference>
<protein>
    <submittedName>
        <fullName evidence="2">Dynein light chain</fullName>
    </submittedName>
</protein>
<evidence type="ECO:0000259" key="1">
    <source>
        <dbReference type="Pfam" id="PF13499"/>
    </source>
</evidence>
<sequence>QERQKCREAFDKYDSQQHGVVDIWRIRDLMKAVNINATDEELFLILPEAENNKNQTISFNDFISIVQKHKSTGQSTDMDPDLIYAWVHGGGNLDKSGKVSVKKIQEFADKYNFQINIEKLIEQLEQKKQAQKISSQGKKGQQMEDIEFEDFKRIFEFEIQEKLPSWIINE</sequence>
<evidence type="ECO:0000313" key="2">
    <source>
        <dbReference type="EMBL" id="JAP92300.1"/>
    </source>
</evidence>
<feature type="non-terminal residue" evidence="2">
    <location>
        <position position="1"/>
    </location>
</feature>
<dbReference type="InterPro" id="IPR002048">
    <property type="entry name" value="EF_hand_dom"/>
</dbReference>
<dbReference type="Gene3D" id="1.10.238.10">
    <property type="entry name" value="EF-hand"/>
    <property type="match status" value="1"/>
</dbReference>
<proteinExistence type="predicted"/>
<dbReference type="EMBL" id="GDID01004306">
    <property type="protein sequence ID" value="JAP92300.1"/>
    <property type="molecule type" value="Transcribed_RNA"/>
</dbReference>
<accession>A0A146K5Z5</accession>
<organism evidence="2">
    <name type="scientific">Trepomonas sp. PC1</name>
    <dbReference type="NCBI Taxonomy" id="1076344"/>
    <lineage>
        <taxon>Eukaryota</taxon>
        <taxon>Metamonada</taxon>
        <taxon>Diplomonadida</taxon>
        <taxon>Hexamitidae</taxon>
        <taxon>Hexamitinae</taxon>
        <taxon>Trepomonas</taxon>
    </lineage>
</organism>
<gene>
    <name evidence="2" type="ORF">TPC1_15807</name>
</gene>
<dbReference type="SUPFAM" id="SSF47473">
    <property type="entry name" value="EF-hand"/>
    <property type="match status" value="1"/>
</dbReference>
<dbReference type="GO" id="GO:0005509">
    <property type="term" value="F:calcium ion binding"/>
    <property type="evidence" value="ECO:0007669"/>
    <property type="project" value="InterPro"/>
</dbReference>
<dbReference type="AlphaFoldDB" id="A0A146K5Z5"/>
<dbReference type="InterPro" id="IPR011992">
    <property type="entry name" value="EF-hand-dom_pair"/>
</dbReference>
<reference evidence="2" key="1">
    <citation type="submission" date="2015-07" db="EMBL/GenBank/DDBJ databases">
        <title>Adaptation to a free-living lifestyle via gene acquisitions in the diplomonad Trepomonas sp. PC1.</title>
        <authorList>
            <person name="Xu F."/>
            <person name="Jerlstrom-Hultqvist J."/>
            <person name="Kolisko M."/>
            <person name="Simpson A.G.B."/>
            <person name="Roger A.J."/>
            <person name="Svard S.G."/>
            <person name="Andersson J.O."/>
        </authorList>
    </citation>
    <scope>NUCLEOTIDE SEQUENCE</scope>
    <source>
        <strain evidence="2">PC1</strain>
    </source>
</reference>
<name>A0A146K5Z5_9EUKA</name>
<feature type="domain" description="EF-hand" evidence="1">
    <location>
        <begin position="4"/>
        <end position="66"/>
    </location>
</feature>